<dbReference type="InterPro" id="IPR006094">
    <property type="entry name" value="Oxid_FAD_bind_N"/>
</dbReference>
<accession>X1S5D3</accession>
<dbReference type="InterPro" id="IPR016167">
    <property type="entry name" value="FAD-bd_PCMH_sub1"/>
</dbReference>
<dbReference type="Pfam" id="PF01565">
    <property type="entry name" value="FAD_binding_4"/>
    <property type="match status" value="1"/>
</dbReference>
<dbReference type="GO" id="GO:0008720">
    <property type="term" value="F:D-lactate dehydrogenase (NAD+) activity"/>
    <property type="evidence" value="ECO:0007669"/>
    <property type="project" value="TreeGrafter"/>
</dbReference>
<name>X1S5D3_9ZZZZ</name>
<dbReference type="PANTHER" id="PTHR11748:SF111">
    <property type="entry name" value="D-LACTATE DEHYDROGENASE, MITOCHONDRIAL-RELATED"/>
    <property type="match status" value="1"/>
</dbReference>
<dbReference type="Gene3D" id="3.30.465.10">
    <property type="match status" value="1"/>
</dbReference>
<comment type="caution">
    <text evidence="3">The sequence shown here is derived from an EMBL/GenBank/DDBJ whole genome shotgun (WGS) entry which is preliminary data.</text>
</comment>
<gene>
    <name evidence="3" type="ORF">S12H4_39546</name>
</gene>
<dbReference type="PANTHER" id="PTHR11748">
    <property type="entry name" value="D-LACTATE DEHYDROGENASE"/>
    <property type="match status" value="1"/>
</dbReference>
<dbReference type="GO" id="GO:0071949">
    <property type="term" value="F:FAD binding"/>
    <property type="evidence" value="ECO:0007669"/>
    <property type="project" value="InterPro"/>
</dbReference>
<comment type="similarity">
    <text evidence="1">Belongs to the FAD-binding oxidoreductase/transferase type 4 family.</text>
</comment>
<dbReference type="Gene3D" id="3.30.43.10">
    <property type="entry name" value="Uridine Diphospho-n-acetylenolpyruvylglucosamine Reductase, domain 2"/>
    <property type="match status" value="1"/>
</dbReference>
<protein>
    <recommendedName>
        <fullName evidence="2">FAD-binding PCMH-type domain-containing protein</fullName>
    </recommendedName>
</protein>
<evidence type="ECO:0000256" key="1">
    <source>
        <dbReference type="ARBA" id="ARBA00008000"/>
    </source>
</evidence>
<feature type="domain" description="FAD-binding PCMH-type" evidence="2">
    <location>
        <begin position="37"/>
        <end position="221"/>
    </location>
</feature>
<dbReference type="PROSITE" id="PS51387">
    <property type="entry name" value="FAD_PCMH"/>
    <property type="match status" value="1"/>
</dbReference>
<dbReference type="GO" id="GO:0004458">
    <property type="term" value="F:D-lactate dehydrogenase (cytochrome) activity"/>
    <property type="evidence" value="ECO:0007669"/>
    <property type="project" value="TreeGrafter"/>
</dbReference>
<proteinExistence type="inferred from homology"/>
<evidence type="ECO:0000259" key="2">
    <source>
        <dbReference type="PROSITE" id="PS51387"/>
    </source>
</evidence>
<reference evidence="3" key="1">
    <citation type="journal article" date="2014" name="Front. Microbiol.">
        <title>High frequency of phylogenetically diverse reductive dehalogenase-homologous genes in deep subseafloor sedimentary metagenomes.</title>
        <authorList>
            <person name="Kawai M."/>
            <person name="Futagami T."/>
            <person name="Toyoda A."/>
            <person name="Takaki Y."/>
            <person name="Nishi S."/>
            <person name="Hori S."/>
            <person name="Arai W."/>
            <person name="Tsubouchi T."/>
            <person name="Morono Y."/>
            <person name="Uchiyama I."/>
            <person name="Ito T."/>
            <person name="Fujiyama A."/>
            <person name="Inagaki F."/>
            <person name="Takami H."/>
        </authorList>
    </citation>
    <scope>NUCLEOTIDE SEQUENCE</scope>
    <source>
        <strain evidence="3">Expedition CK06-06</strain>
    </source>
</reference>
<sequence>MAGDKIYALLADIVGSENVSNELHTLQGYSCDPTTNPPSLPDYVVIATTVEQIQKLVRLANKERIPIVPAVGMSNNGGLTIPVEGGIVLDLHKMNKIIEINEDIGYAIVEPGVTIGQADAELKKRGYWVSLPVGPPGSAGLLPGYILHGYGHLGGKFGINSEQITGMEVVLPDGELVRLGGCAVSPYWFHRTPIPDLMGLILGWQGSTGIVTKLCNSISPKARASRLPRSSYEPIQPT</sequence>
<dbReference type="InterPro" id="IPR036318">
    <property type="entry name" value="FAD-bd_PCMH-like_sf"/>
</dbReference>
<organism evidence="3">
    <name type="scientific">marine sediment metagenome</name>
    <dbReference type="NCBI Taxonomy" id="412755"/>
    <lineage>
        <taxon>unclassified sequences</taxon>
        <taxon>metagenomes</taxon>
        <taxon>ecological metagenomes</taxon>
    </lineage>
</organism>
<dbReference type="GO" id="GO:1903457">
    <property type="term" value="P:lactate catabolic process"/>
    <property type="evidence" value="ECO:0007669"/>
    <property type="project" value="TreeGrafter"/>
</dbReference>
<evidence type="ECO:0000313" key="3">
    <source>
        <dbReference type="EMBL" id="GAI88108.1"/>
    </source>
</evidence>
<dbReference type="EMBL" id="BARW01023906">
    <property type="protein sequence ID" value="GAI88108.1"/>
    <property type="molecule type" value="Genomic_DNA"/>
</dbReference>
<dbReference type="InterPro" id="IPR016166">
    <property type="entry name" value="FAD-bd_PCMH"/>
</dbReference>
<dbReference type="AlphaFoldDB" id="X1S5D3"/>
<dbReference type="SUPFAM" id="SSF56176">
    <property type="entry name" value="FAD-binding/transporter-associated domain-like"/>
    <property type="match status" value="1"/>
</dbReference>
<dbReference type="InterPro" id="IPR016169">
    <property type="entry name" value="FAD-bd_PCMH_sub2"/>
</dbReference>